<keyword evidence="2" id="KW-1185">Reference proteome</keyword>
<dbReference type="Proteomes" id="UP000289775">
    <property type="component" value="Unassembled WGS sequence"/>
</dbReference>
<reference evidence="1 2" key="1">
    <citation type="submission" date="2014-12" db="EMBL/GenBank/DDBJ databases">
        <title>Genome sequence of Flavobacterium beibuense RSKm HC5.</title>
        <authorList>
            <person name="Kim J.F."/>
            <person name="Song J.Y."/>
            <person name="Kwak M.-J."/>
            <person name="Lee S.-W."/>
        </authorList>
    </citation>
    <scope>NUCLEOTIDE SEQUENCE [LARGE SCALE GENOMIC DNA]</scope>
    <source>
        <strain evidence="1 2">RSKm HC5</strain>
    </source>
</reference>
<name>A0A444WIW4_9FLAO</name>
<comment type="caution">
    <text evidence="1">The sequence shown here is derived from an EMBL/GenBank/DDBJ whole genome shotgun (WGS) entry which is preliminary data.</text>
</comment>
<sequence length="44" mass="5402">MREKAGSREFTAAFSLYLKTRWSRFWLLSPEQDIKRRNKQQIDI</sequence>
<evidence type="ECO:0000313" key="2">
    <source>
        <dbReference type="Proteomes" id="UP000289775"/>
    </source>
</evidence>
<dbReference type="EMBL" id="JUIW01000001">
    <property type="protein sequence ID" value="RYJ45777.1"/>
    <property type="molecule type" value="Genomic_DNA"/>
</dbReference>
<evidence type="ECO:0000313" key="1">
    <source>
        <dbReference type="EMBL" id="RYJ45777.1"/>
    </source>
</evidence>
<gene>
    <name evidence="1" type="ORF">NU09_0369</name>
</gene>
<organism evidence="1 2">
    <name type="scientific">Flavobacterium beibuense</name>
    <dbReference type="NCBI Taxonomy" id="657326"/>
    <lineage>
        <taxon>Bacteria</taxon>
        <taxon>Pseudomonadati</taxon>
        <taxon>Bacteroidota</taxon>
        <taxon>Flavobacteriia</taxon>
        <taxon>Flavobacteriales</taxon>
        <taxon>Flavobacteriaceae</taxon>
        <taxon>Flavobacterium</taxon>
    </lineage>
</organism>
<proteinExistence type="predicted"/>
<accession>A0A444WIW4</accession>
<protein>
    <submittedName>
        <fullName evidence="1">Uncharacterized protein</fullName>
    </submittedName>
</protein>
<dbReference type="AlphaFoldDB" id="A0A444WIW4"/>